<dbReference type="EMBL" id="CP023270">
    <property type="protein sequence ID" value="AVJ31215.1"/>
    <property type="molecule type" value="Genomic_DNA"/>
</dbReference>
<dbReference type="Proteomes" id="UP000239477">
    <property type="component" value="Chromosome"/>
</dbReference>
<dbReference type="AlphaFoldDB" id="A0A2S0IGQ5"/>
<gene>
    <name evidence="3" type="ORF">CLM73_24715</name>
</gene>
<accession>A0A2S0IGQ5</accession>
<name>A0A2S0IGQ5_9BURK</name>
<evidence type="ECO:0000256" key="1">
    <source>
        <dbReference type="SAM" id="MobiDB-lite"/>
    </source>
</evidence>
<evidence type="ECO:0000259" key="2">
    <source>
        <dbReference type="Pfam" id="PF20995"/>
    </source>
</evidence>
<keyword evidence="4" id="KW-1185">Reference proteome</keyword>
<organism evidence="3 4">
    <name type="scientific">Achromobacter spanius</name>
    <dbReference type="NCBI Taxonomy" id="217203"/>
    <lineage>
        <taxon>Bacteria</taxon>
        <taxon>Pseudomonadati</taxon>
        <taxon>Pseudomonadota</taxon>
        <taxon>Betaproteobacteria</taxon>
        <taxon>Burkholderiales</taxon>
        <taxon>Alcaligenaceae</taxon>
        <taxon>Achromobacter</taxon>
    </lineage>
</organism>
<proteinExistence type="predicted"/>
<dbReference type="Pfam" id="PF20995">
    <property type="entry name" value="Tla3_C"/>
    <property type="match status" value="1"/>
</dbReference>
<sequence length="284" mass="31207">MVAMIVARPERLDWLRAYAPYTKPNARNDIDPAFTGWKRQPPKAFRPTPSFPEPITEQGFKQWDRLRVLAQLHRPVEVSLIEDDQTGKPLKDQARHAALASAWQRATMGIIDAPARVFYDTGSPTGGLADLAPALAAAQSTLDPLDSMQSYDLTQRLGDTGASSPFVGIALATMGSYLNADTSVVMPLRQRGKATVIAITSTTPGQKPEIDPFDVKLRPQHSKYSEAPSPEFKEQFASLVRESQRNQPAPEPYIDPVKVAYEQRLLDAFIASAPGAELPEDGKK</sequence>
<protein>
    <recommendedName>
        <fullName evidence="2">Type VI lipase adapter protein Tla3 C-terminal domain-containing protein</fullName>
    </recommendedName>
</protein>
<dbReference type="InterPro" id="IPR048303">
    <property type="entry name" value="Tla3_C"/>
</dbReference>
<feature type="domain" description="Type VI lipase adapter protein Tla3 C-terminal" evidence="2">
    <location>
        <begin position="69"/>
        <end position="200"/>
    </location>
</feature>
<reference evidence="3 4" key="1">
    <citation type="submission" date="2017-09" db="EMBL/GenBank/DDBJ databases">
        <title>Genomic, metabolic, and phenotypic characteristics of bacterial isolates from the natural microbiome of the model nematode Caenorhabditis elegans.</title>
        <authorList>
            <person name="Zimmermann J."/>
            <person name="Obeng N."/>
            <person name="Yang W."/>
            <person name="Obeng O."/>
            <person name="Kissoyan K."/>
            <person name="Pees B."/>
            <person name="Dirksen P."/>
            <person name="Hoppner M."/>
            <person name="Franke A."/>
            <person name="Rosenstiel P."/>
            <person name="Leippe M."/>
            <person name="Dierking K."/>
            <person name="Kaleta C."/>
            <person name="Schulenburg H."/>
        </authorList>
    </citation>
    <scope>NUCLEOTIDE SEQUENCE [LARGE SCALE GENOMIC DNA]</scope>
    <source>
        <strain evidence="3 4">MYb73</strain>
    </source>
</reference>
<feature type="region of interest" description="Disordered" evidence="1">
    <location>
        <begin position="30"/>
        <end position="53"/>
    </location>
</feature>
<evidence type="ECO:0000313" key="4">
    <source>
        <dbReference type="Proteomes" id="UP000239477"/>
    </source>
</evidence>
<evidence type="ECO:0000313" key="3">
    <source>
        <dbReference type="EMBL" id="AVJ31215.1"/>
    </source>
</evidence>